<evidence type="ECO:0000256" key="6">
    <source>
        <dbReference type="RuleBase" id="RU003345"/>
    </source>
</evidence>
<dbReference type="PANTHER" id="PTHR42804">
    <property type="entry name" value="ALDEHYDE DEHYDROGENASE"/>
    <property type="match status" value="1"/>
</dbReference>
<dbReference type="InterPro" id="IPR016163">
    <property type="entry name" value="Ald_DH_C"/>
</dbReference>
<dbReference type="FunFam" id="3.40.605.10:FF:000007">
    <property type="entry name" value="NAD/NADP-dependent betaine aldehyde dehydrogenase"/>
    <property type="match status" value="1"/>
</dbReference>
<protein>
    <recommendedName>
        <fullName evidence="3">aldehyde dehydrogenase (NAD(+))</fullName>
        <ecNumber evidence="3">1.2.1.3</ecNumber>
    </recommendedName>
</protein>
<feature type="domain" description="Aldehyde dehydrogenase" evidence="7">
    <location>
        <begin position="12"/>
        <end position="465"/>
    </location>
</feature>
<feature type="active site" evidence="5">
    <location>
        <position position="244"/>
    </location>
</feature>
<dbReference type="OrthoDB" id="9762913at2"/>
<dbReference type="InterPro" id="IPR016160">
    <property type="entry name" value="Ald_DH_CS_CYS"/>
</dbReference>
<dbReference type="Gene3D" id="3.40.605.10">
    <property type="entry name" value="Aldehyde Dehydrogenase, Chain A, domain 1"/>
    <property type="match status" value="1"/>
</dbReference>
<dbReference type="Proteomes" id="UP000027946">
    <property type="component" value="Unassembled WGS sequence"/>
</dbReference>
<dbReference type="SUPFAM" id="SSF53720">
    <property type="entry name" value="ALDH-like"/>
    <property type="match status" value="1"/>
</dbReference>
<comment type="caution">
    <text evidence="8">The sequence shown here is derived from an EMBL/GenBank/DDBJ whole genome shotgun (WGS) entry which is preliminary data.</text>
</comment>
<evidence type="ECO:0000256" key="3">
    <source>
        <dbReference type="ARBA" id="ARBA00024226"/>
    </source>
</evidence>
<evidence type="ECO:0000313" key="8">
    <source>
        <dbReference type="EMBL" id="KDR95472.1"/>
    </source>
</evidence>
<dbReference type="FunFam" id="3.40.605.10:FF:000026">
    <property type="entry name" value="Aldehyde dehydrogenase, putative"/>
    <property type="match status" value="1"/>
</dbReference>
<dbReference type="EC" id="1.2.1.3" evidence="3"/>
<dbReference type="InterPro" id="IPR015590">
    <property type="entry name" value="Aldehyde_DH_dom"/>
</dbReference>
<dbReference type="PROSITE" id="PS00687">
    <property type="entry name" value="ALDEHYDE_DEHYDR_GLU"/>
    <property type="match status" value="1"/>
</dbReference>
<proteinExistence type="inferred from homology"/>
<evidence type="ECO:0000256" key="2">
    <source>
        <dbReference type="ARBA" id="ARBA00023002"/>
    </source>
</evidence>
<dbReference type="RefSeq" id="WP_038263735.1">
    <property type="nucleotide sequence ID" value="NZ_FSRH01000010.1"/>
</dbReference>
<dbReference type="InterPro" id="IPR016161">
    <property type="entry name" value="Ald_DH/histidinol_DH"/>
</dbReference>
<dbReference type="InterPro" id="IPR029510">
    <property type="entry name" value="Ald_DH_CS_GLU"/>
</dbReference>
<accession>A0A069RMR2</accession>
<evidence type="ECO:0000313" key="9">
    <source>
        <dbReference type="Proteomes" id="UP000027946"/>
    </source>
</evidence>
<evidence type="ECO:0000259" key="7">
    <source>
        <dbReference type="Pfam" id="PF00171"/>
    </source>
</evidence>
<dbReference type="GO" id="GO:0004029">
    <property type="term" value="F:aldehyde dehydrogenase (NAD+) activity"/>
    <property type="evidence" value="ECO:0007669"/>
    <property type="project" value="UniProtKB-EC"/>
</dbReference>
<name>A0A069RMR2_PEPLI</name>
<dbReference type="eggNOG" id="COG1012">
    <property type="taxonomic scope" value="Bacteria"/>
</dbReference>
<evidence type="ECO:0000256" key="4">
    <source>
        <dbReference type="ARBA" id="ARBA00049194"/>
    </source>
</evidence>
<reference evidence="8 9" key="1">
    <citation type="submission" date="2014-03" db="EMBL/GenBank/DDBJ databases">
        <title>Genome sequence of Clostridium litorale W6, DSM 5388.</title>
        <authorList>
            <person name="Poehlein A."/>
            <person name="Jagirdar A."/>
            <person name="Khonsari B."/>
            <person name="Chibani C.M."/>
            <person name="Gutierrez Gutierrez D.A."/>
            <person name="Davydova E."/>
            <person name="Alghaithi H.S."/>
            <person name="Nair K.P."/>
            <person name="Dhamotharan K."/>
            <person name="Chandran L."/>
            <person name="G W."/>
            <person name="Daniel R."/>
        </authorList>
    </citation>
    <scope>NUCLEOTIDE SEQUENCE [LARGE SCALE GENOMIC DNA]</scope>
    <source>
        <strain evidence="8 9">W6</strain>
    </source>
</reference>
<dbReference type="PROSITE" id="PS00070">
    <property type="entry name" value="ALDEHYDE_DEHYDR_CYS"/>
    <property type="match status" value="1"/>
</dbReference>
<gene>
    <name evidence="8" type="ORF">CLIT_10c01990</name>
</gene>
<dbReference type="Pfam" id="PF00171">
    <property type="entry name" value="Aldedh"/>
    <property type="match status" value="1"/>
</dbReference>
<evidence type="ECO:0000256" key="1">
    <source>
        <dbReference type="ARBA" id="ARBA00009986"/>
    </source>
</evidence>
<dbReference type="STRING" id="1121324.CLIT_10c01990"/>
<keyword evidence="9" id="KW-1185">Reference proteome</keyword>
<dbReference type="AlphaFoldDB" id="A0A069RMR2"/>
<comment type="similarity">
    <text evidence="1 6">Belongs to the aldehyde dehydrogenase family.</text>
</comment>
<dbReference type="EMBL" id="JJMM01000010">
    <property type="protein sequence ID" value="KDR95472.1"/>
    <property type="molecule type" value="Genomic_DNA"/>
</dbReference>
<dbReference type="Gene3D" id="3.40.309.10">
    <property type="entry name" value="Aldehyde Dehydrogenase, Chain A, domain 2"/>
    <property type="match status" value="1"/>
</dbReference>
<dbReference type="CDD" id="cd07138">
    <property type="entry name" value="ALDH_CddD_SSP0762"/>
    <property type="match status" value="1"/>
</dbReference>
<evidence type="ECO:0000256" key="5">
    <source>
        <dbReference type="PROSITE-ProRule" id="PRU10007"/>
    </source>
</evidence>
<sequence>MKYEKLYINGEWVDGSSGEFIEIENPANKQIIARVPKGNAGDVDRAVEAAKMAFKTWQFESVEKRIELMEKVVQGLNDNAEHMTEVIVKELGSSYRVAKEVHVFPFIEEAENYVKIAKNYNFEKRLEKSIVRREPVGVVGGLTPWNFPLEQIVKKVVPALLAGNCVVLKPSQITPLTAYILTDLIDKAGYPKGVYNLVSGRGAEIGNALALHGDVDMISFTGSTEAGREVARLALNTIKKVALELGGKSATVVLKGGDYDLAVSSTLDTVYLNSGQTCNAFTRLVVPRDEMAKIESIIVEQSKGYKFGNPEDKSVDIGPLVSQKQFDKVKEYIEIGVSEGARMLVGEVPEGCEPGYYVRPVVFTDVTNDMRIAKEEIFGPVLCVIPYDTEQEAVQIANDSIYGLAGAVFGPEDKANEVARKIRTGSIFINEGEWDVNAPFGGYKQSGIGREGGVEGFEEFLEIKTMYVK</sequence>
<dbReference type="PANTHER" id="PTHR42804:SF1">
    <property type="entry name" value="ALDEHYDE DEHYDROGENASE-RELATED"/>
    <property type="match status" value="1"/>
</dbReference>
<organism evidence="8 9">
    <name type="scientific">Peptoclostridium litorale DSM 5388</name>
    <dbReference type="NCBI Taxonomy" id="1121324"/>
    <lineage>
        <taxon>Bacteria</taxon>
        <taxon>Bacillati</taxon>
        <taxon>Bacillota</taxon>
        <taxon>Clostridia</taxon>
        <taxon>Peptostreptococcales</taxon>
        <taxon>Peptoclostridiaceae</taxon>
        <taxon>Peptoclostridium</taxon>
    </lineage>
</organism>
<dbReference type="InterPro" id="IPR016162">
    <property type="entry name" value="Ald_DH_N"/>
</dbReference>
<keyword evidence="2 6" id="KW-0560">Oxidoreductase</keyword>
<comment type="catalytic activity">
    <reaction evidence="4">
        <text>an aldehyde + NAD(+) + H2O = a carboxylate + NADH + 2 H(+)</text>
        <dbReference type="Rhea" id="RHEA:16185"/>
        <dbReference type="ChEBI" id="CHEBI:15377"/>
        <dbReference type="ChEBI" id="CHEBI:15378"/>
        <dbReference type="ChEBI" id="CHEBI:17478"/>
        <dbReference type="ChEBI" id="CHEBI:29067"/>
        <dbReference type="ChEBI" id="CHEBI:57540"/>
        <dbReference type="ChEBI" id="CHEBI:57945"/>
        <dbReference type="EC" id="1.2.1.3"/>
    </reaction>
</comment>